<dbReference type="KEGG" id="sat:SYN_03354"/>
<accession>Q2LPJ2</accession>
<reference evidence="1 2" key="1">
    <citation type="journal article" date="2007" name="Proc. Natl. Acad. Sci. U.S.A.">
        <title>The genome of Syntrophus aciditrophicus: life at the thermodynamic limit of microbial growth.</title>
        <authorList>
            <person name="McInerney M.J."/>
            <person name="Rohlin L."/>
            <person name="Mouttaki H."/>
            <person name="Kim U."/>
            <person name="Krupp R.S."/>
            <person name="Rios-Hernandez L."/>
            <person name="Sieber J."/>
            <person name="Struchtemeyer C.G."/>
            <person name="Bhattacharyya A."/>
            <person name="Campbell J.W."/>
            <person name="Gunsalus R.P."/>
        </authorList>
    </citation>
    <scope>NUCLEOTIDE SEQUENCE [LARGE SCALE GENOMIC DNA]</scope>
    <source>
        <strain evidence="1 2">SB</strain>
    </source>
</reference>
<organism evidence="1 2">
    <name type="scientific">Syntrophus aciditrophicus (strain SB)</name>
    <dbReference type="NCBI Taxonomy" id="56780"/>
    <lineage>
        <taxon>Bacteria</taxon>
        <taxon>Pseudomonadati</taxon>
        <taxon>Thermodesulfobacteriota</taxon>
        <taxon>Syntrophia</taxon>
        <taxon>Syntrophales</taxon>
        <taxon>Syntrophaceae</taxon>
        <taxon>Syntrophus</taxon>
    </lineage>
</organism>
<dbReference type="Proteomes" id="UP000001933">
    <property type="component" value="Chromosome"/>
</dbReference>
<proteinExistence type="predicted"/>
<gene>
    <name evidence="1" type="ORF">SYN_03354</name>
</gene>
<keyword evidence="2" id="KW-1185">Reference proteome</keyword>
<sequence>MISGLYSESLIIHESLRESLTIPPHDRISHLNFSSAGKGMAYLKFGVLLRKLIKTRFHPVT</sequence>
<evidence type="ECO:0000313" key="1">
    <source>
        <dbReference type="EMBL" id="ABC76360.1"/>
    </source>
</evidence>
<dbReference type="EMBL" id="CP000252">
    <property type="protein sequence ID" value="ABC76360.1"/>
    <property type="molecule type" value="Genomic_DNA"/>
</dbReference>
<protein>
    <submittedName>
        <fullName evidence="1">Hypothetical cytosolic protein</fullName>
    </submittedName>
</protein>
<evidence type="ECO:0000313" key="2">
    <source>
        <dbReference type="Proteomes" id="UP000001933"/>
    </source>
</evidence>
<dbReference type="HOGENOM" id="CLU_2921099_0_0_7"/>
<dbReference type="STRING" id="56780.SYN_03354"/>
<dbReference type="AlphaFoldDB" id="Q2LPJ2"/>
<name>Q2LPJ2_SYNAS</name>
<dbReference type="InParanoid" id="Q2LPJ2"/>